<evidence type="ECO:0000313" key="16">
    <source>
        <dbReference type="EMBL" id="KRK49189.1"/>
    </source>
</evidence>
<dbReference type="STRING" id="1302272.FC96_GL000110"/>
<feature type="transmembrane region" description="Helical" evidence="14">
    <location>
        <begin position="102"/>
        <end position="122"/>
    </location>
</feature>
<dbReference type="EMBL" id="AZCX01000001">
    <property type="protein sequence ID" value="KRK49189.1"/>
    <property type="molecule type" value="Genomic_DNA"/>
</dbReference>
<keyword evidence="2" id="KW-0813">Transport</keyword>
<proteinExistence type="predicted"/>
<dbReference type="GO" id="GO:0019645">
    <property type="term" value="P:anaerobic electron transport chain"/>
    <property type="evidence" value="ECO:0007669"/>
    <property type="project" value="TreeGrafter"/>
</dbReference>
<dbReference type="Gene3D" id="1.20.950.20">
    <property type="entry name" value="Transmembrane di-heme cytochromes, Chain C"/>
    <property type="match status" value="1"/>
</dbReference>
<dbReference type="PANTHER" id="PTHR30598">
    <property type="entry name" value="NITRATE REDUCTASE PRIVATE CHAPERONE, REDOX ENZYME MATURATION PROTEIN REMP FAMILY"/>
    <property type="match status" value="1"/>
</dbReference>
<dbReference type="GO" id="GO:0042128">
    <property type="term" value="P:nitrate assimilation"/>
    <property type="evidence" value="ECO:0007669"/>
    <property type="project" value="UniProtKB-KW"/>
</dbReference>
<keyword evidence="3" id="KW-1003">Cell membrane</keyword>
<dbReference type="FunFam" id="1.20.950.20:FF:000001">
    <property type="entry name" value="Respiratory nitrate reductase subunit gamma"/>
    <property type="match status" value="1"/>
</dbReference>
<keyword evidence="4 13" id="KW-0349">Heme</keyword>
<evidence type="ECO:0000256" key="11">
    <source>
        <dbReference type="ARBA" id="ARBA00023063"/>
    </source>
</evidence>
<evidence type="ECO:0000313" key="17">
    <source>
        <dbReference type="Proteomes" id="UP000050911"/>
    </source>
</evidence>
<evidence type="ECO:0000256" key="14">
    <source>
        <dbReference type="SAM" id="Phobius"/>
    </source>
</evidence>
<dbReference type="PANTHER" id="PTHR30598:SF3">
    <property type="entry name" value="RESPIRATORY NITRATE REDUCTASE 1 GAMMA CHAIN"/>
    <property type="match status" value="1"/>
</dbReference>
<keyword evidence="17" id="KW-1185">Reference proteome</keyword>
<dbReference type="GO" id="GO:0020037">
    <property type="term" value="F:heme binding"/>
    <property type="evidence" value="ECO:0007669"/>
    <property type="project" value="TreeGrafter"/>
</dbReference>
<name>A0A0R1HQU3_9LACO</name>
<dbReference type="AlphaFoldDB" id="A0A0R1HQU3"/>
<dbReference type="GO" id="GO:0008940">
    <property type="term" value="F:nitrate reductase activity"/>
    <property type="evidence" value="ECO:0007669"/>
    <property type="project" value="InterPro"/>
</dbReference>
<feature type="domain" description="NarG-like" evidence="15">
    <location>
        <begin position="16"/>
        <end position="235"/>
    </location>
</feature>
<dbReference type="InterPro" id="IPR003816">
    <property type="entry name" value="Nitrate_red_gam"/>
</dbReference>
<feature type="transmembrane region" description="Helical" evidence="14">
    <location>
        <begin position="16"/>
        <end position="38"/>
    </location>
</feature>
<feature type="transmembrane region" description="Helical" evidence="14">
    <location>
        <begin position="193"/>
        <end position="211"/>
    </location>
</feature>
<keyword evidence="8 14" id="KW-1133">Transmembrane helix</keyword>
<evidence type="ECO:0000256" key="5">
    <source>
        <dbReference type="ARBA" id="ARBA00022692"/>
    </source>
</evidence>
<evidence type="ECO:0000256" key="4">
    <source>
        <dbReference type="ARBA" id="ARBA00022617"/>
    </source>
</evidence>
<dbReference type="GO" id="GO:0046872">
    <property type="term" value="F:metal ion binding"/>
    <property type="evidence" value="ECO:0007669"/>
    <property type="project" value="UniProtKB-KW"/>
</dbReference>
<evidence type="ECO:0000256" key="9">
    <source>
        <dbReference type="ARBA" id="ARBA00023002"/>
    </source>
</evidence>
<keyword evidence="11" id="KW-0534">Nitrate assimilation</keyword>
<dbReference type="PATRIC" id="fig|1302272.5.peg.107"/>
<feature type="binding site" description="axial binding residue" evidence="13">
    <location>
        <position position="66"/>
    </location>
    <ligand>
        <name>heme b</name>
        <dbReference type="ChEBI" id="CHEBI:60344"/>
        <label>2</label>
    </ligand>
    <ligandPart>
        <name>Fe</name>
        <dbReference type="ChEBI" id="CHEBI:18248"/>
    </ligandPart>
</feature>
<gene>
    <name evidence="16" type="ORF">FC96_GL000110</name>
</gene>
<evidence type="ECO:0000256" key="6">
    <source>
        <dbReference type="ARBA" id="ARBA00022723"/>
    </source>
</evidence>
<evidence type="ECO:0000256" key="3">
    <source>
        <dbReference type="ARBA" id="ARBA00022475"/>
    </source>
</evidence>
<evidence type="ECO:0000256" key="8">
    <source>
        <dbReference type="ARBA" id="ARBA00022989"/>
    </source>
</evidence>
<feature type="transmembrane region" description="Helical" evidence="14">
    <location>
        <begin position="143"/>
        <end position="161"/>
    </location>
</feature>
<evidence type="ECO:0000259" key="15">
    <source>
        <dbReference type="Pfam" id="PF02665"/>
    </source>
</evidence>
<dbReference type="InterPro" id="IPR051936">
    <property type="entry name" value="Heme-iron_electron_transfer"/>
</dbReference>
<dbReference type="Proteomes" id="UP000050911">
    <property type="component" value="Unassembled WGS sequence"/>
</dbReference>
<keyword evidence="6" id="KW-0479">Metal-binding</keyword>
<evidence type="ECO:0000256" key="13">
    <source>
        <dbReference type="PIRSR" id="PIRSR603816-1"/>
    </source>
</evidence>
<keyword evidence="5 14" id="KW-0812">Transmembrane</keyword>
<evidence type="ECO:0000256" key="10">
    <source>
        <dbReference type="ARBA" id="ARBA00023004"/>
    </source>
</evidence>
<evidence type="ECO:0000256" key="7">
    <source>
        <dbReference type="ARBA" id="ARBA00022982"/>
    </source>
</evidence>
<dbReference type="Pfam" id="PF02665">
    <property type="entry name" value="Nitrate_red_gam"/>
    <property type="match status" value="1"/>
</dbReference>
<comment type="subcellular location">
    <subcellularLocation>
        <location evidence="1">Cell membrane</location>
        <topology evidence="1">Multi-pass membrane protein</topology>
    </subcellularLocation>
</comment>
<accession>A0A0R1HQU3</accession>
<keyword evidence="10 13" id="KW-0408">Iron</keyword>
<dbReference type="InterPro" id="IPR036197">
    <property type="entry name" value="NarG-like_sf"/>
</dbReference>
<evidence type="ECO:0000256" key="12">
    <source>
        <dbReference type="ARBA" id="ARBA00023136"/>
    </source>
</evidence>
<feature type="transmembrane region" description="Helical" evidence="14">
    <location>
        <begin position="58"/>
        <end position="82"/>
    </location>
</feature>
<dbReference type="NCBIfam" id="TIGR00351">
    <property type="entry name" value="narI"/>
    <property type="match status" value="1"/>
</dbReference>
<comment type="caution">
    <text evidence="16">The sequence shown here is derived from an EMBL/GenBank/DDBJ whole genome shotgun (WGS) entry which is preliminary data.</text>
</comment>
<dbReference type="InterPro" id="IPR023234">
    <property type="entry name" value="NarG-like_domain"/>
</dbReference>
<dbReference type="GO" id="GO:0005886">
    <property type="term" value="C:plasma membrane"/>
    <property type="evidence" value="ECO:0007669"/>
    <property type="project" value="UniProtKB-SubCell"/>
</dbReference>
<dbReference type="GO" id="GO:0009055">
    <property type="term" value="F:electron transfer activity"/>
    <property type="evidence" value="ECO:0007669"/>
    <property type="project" value="TreeGrafter"/>
</dbReference>
<dbReference type="SUPFAM" id="SSF103501">
    <property type="entry name" value="Respiratory nitrate reductase 1 gamma chain"/>
    <property type="match status" value="1"/>
</dbReference>
<keyword evidence="12 14" id="KW-0472">Membrane</keyword>
<feature type="binding site" description="axial binding residue" evidence="13">
    <location>
        <position position="198"/>
    </location>
    <ligand>
        <name>heme b</name>
        <dbReference type="ChEBI" id="CHEBI:60344"/>
        <label>1</label>
    </ligand>
    <ligandPart>
        <name>Fe</name>
        <dbReference type="ChEBI" id="CHEBI:18248"/>
    </ligandPart>
</feature>
<evidence type="ECO:0000256" key="2">
    <source>
        <dbReference type="ARBA" id="ARBA00022448"/>
    </source>
</evidence>
<evidence type="ECO:0000256" key="1">
    <source>
        <dbReference type="ARBA" id="ARBA00004651"/>
    </source>
</evidence>
<keyword evidence="9" id="KW-0560">Oxidoreductase</keyword>
<dbReference type="GO" id="GO:0009325">
    <property type="term" value="C:nitrate reductase complex"/>
    <property type="evidence" value="ECO:0007669"/>
    <property type="project" value="InterPro"/>
</dbReference>
<organism evidence="16 17">
    <name type="scientific">Secundilactobacillus kimchicus JCM 15530</name>
    <dbReference type="NCBI Taxonomy" id="1302272"/>
    <lineage>
        <taxon>Bacteria</taxon>
        <taxon>Bacillati</taxon>
        <taxon>Bacillota</taxon>
        <taxon>Bacilli</taxon>
        <taxon>Lactobacillales</taxon>
        <taxon>Lactobacillaceae</taxon>
        <taxon>Secundilactobacillus</taxon>
    </lineage>
</organism>
<feature type="binding site" description="axial binding residue" evidence="13">
    <location>
        <position position="76"/>
    </location>
    <ligand>
        <name>heme b</name>
        <dbReference type="ChEBI" id="CHEBI:60344"/>
        <label>1</label>
    </ligand>
    <ligandPart>
        <name>Fe</name>
        <dbReference type="ChEBI" id="CHEBI:18248"/>
    </ligandPart>
</feature>
<protein>
    <submittedName>
        <fullName evidence="16">Nitrate reductase, gamma chain</fullName>
    </submittedName>
</protein>
<sequence length="238" mass="27285">MRGIGGESVMSHFGSILLWVIYPYAMMLSFVFGTIVRFGWFRAGITAVSSEMLEKRKLMIGSLLFHVGIILAFFGHVLGILIPKTWTELFGISNELYHLVGSLMMGSAAGLMALAGMFILTYRRFTNARVFLTSSWSDLVIDVALLITIILGLASTLSSPFQGNFDYRETLSVWARSLFYLHPQWQLMANVPWIYKIHVICGFAIFGFFPYTRLVHALTLPWQYIFRRFIVYRRRPRV</sequence>
<feature type="binding site" description="axial binding residue" evidence="13">
    <location>
        <position position="216"/>
    </location>
    <ligand>
        <name>heme b</name>
        <dbReference type="ChEBI" id="CHEBI:60344"/>
        <label>1</label>
    </ligand>
    <ligandPart>
        <name>Fe</name>
        <dbReference type="ChEBI" id="CHEBI:18248"/>
    </ligandPart>
</feature>
<reference evidence="16 17" key="1">
    <citation type="journal article" date="2015" name="Genome Announc.">
        <title>Expanding the biotechnology potential of lactobacilli through comparative genomics of 213 strains and associated genera.</title>
        <authorList>
            <person name="Sun Z."/>
            <person name="Harris H.M."/>
            <person name="McCann A."/>
            <person name="Guo C."/>
            <person name="Argimon S."/>
            <person name="Zhang W."/>
            <person name="Yang X."/>
            <person name="Jeffery I.B."/>
            <person name="Cooney J.C."/>
            <person name="Kagawa T.F."/>
            <person name="Liu W."/>
            <person name="Song Y."/>
            <person name="Salvetti E."/>
            <person name="Wrobel A."/>
            <person name="Rasinkangas P."/>
            <person name="Parkhill J."/>
            <person name="Rea M.C."/>
            <person name="O'Sullivan O."/>
            <person name="Ritari J."/>
            <person name="Douillard F.P."/>
            <person name="Paul Ross R."/>
            <person name="Yang R."/>
            <person name="Briner A.E."/>
            <person name="Felis G.E."/>
            <person name="de Vos W.M."/>
            <person name="Barrangou R."/>
            <person name="Klaenhammer T.R."/>
            <person name="Caufield P.W."/>
            <person name="Cui Y."/>
            <person name="Zhang H."/>
            <person name="O'Toole P.W."/>
        </authorList>
    </citation>
    <scope>NUCLEOTIDE SEQUENCE [LARGE SCALE GENOMIC DNA]</scope>
    <source>
        <strain evidence="16 17">JCM 15530</strain>
    </source>
</reference>
<keyword evidence="7" id="KW-0249">Electron transport</keyword>